<proteinExistence type="predicted"/>
<dbReference type="OrthoDB" id="8927943at2"/>
<name>A0A1M6HC44_9ACTN</name>
<dbReference type="Pfam" id="PF00486">
    <property type="entry name" value="Trans_reg_C"/>
    <property type="match status" value="1"/>
</dbReference>
<dbReference type="InterPro" id="IPR016032">
    <property type="entry name" value="Sig_transdc_resp-reg_C-effctor"/>
</dbReference>
<feature type="domain" description="OmpR/PhoB-type" evidence="8">
    <location>
        <begin position="81"/>
        <end position="177"/>
    </location>
</feature>
<keyword evidence="5" id="KW-0804">Transcription</keyword>
<sequence>MLTAHTAAAATDTRAARPALTAVPDPRATPGAAGNAVPPTAPAPEAGAGEHSLLGVLPLPESGKYMLVYGVVVDEPHPRGRPLPPAGGLLLDRAARRVWSDGHEVELTYQEYELLECLTDSPGRAITRAELMQRVWGAVEGMHSRTIDVHIHRLRRKLGPAGDLIATVRKVGYIYQGPRALSPES</sequence>
<feature type="compositionally biased region" description="Low complexity" evidence="7">
    <location>
        <begin position="1"/>
        <end position="22"/>
    </location>
</feature>
<dbReference type="GO" id="GO:0000976">
    <property type="term" value="F:transcription cis-regulatory region binding"/>
    <property type="evidence" value="ECO:0007669"/>
    <property type="project" value="TreeGrafter"/>
</dbReference>
<dbReference type="GO" id="GO:0000156">
    <property type="term" value="F:phosphorelay response regulator activity"/>
    <property type="evidence" value="ECO:0007669"/>
    <property type="project" value="TreeGrafter"/>
</dbReference>
<keyword evidence="10" id="KW-1185">Reference proteome</keyword>
<dbReference type="CDD" id="cd00383">
    <property type="entry name" value="trans_reg_C"/>
    <property type="match status" value="1"/>
</dbReference>
<dbReference type="PROSITE" id="PS51755">
    <property type="entry name" value="OMPR_PHOB"/>
    <property type="match status" value="1"/>
</dbReference>
<keyword evidence="2" id="KW-0902">Two-component regulatory system</keyword>
<dbReference type="InterPro" id="IPR036388">
    <property type="entry name" value="WH-like_DNA-bd_sf"/>
</dbReference>
<protein>
    <submittedName>
        <fullName evidence="9">Transcriptional regulatory protein, C terminal</fullName>
    </submittedName>
</protein>
<dbReference type="SMART" id="SM00862">
    <property type="entry name" value="Trans_reg_C"/>
    <property type="match status" value="1"/>
</dbReference>
<feature type="DNA-binding region" description="OmpR/PhoB-type" evidence="6">
    <location>
        <begin position="81"/>
        <end position="177"/>
    </location>
</feature>
<dbReference type="GO" id="GO:0005829">
    <property type="term" value="C:cytosol"/>
    <property type="evidence" value="ECO:0007669"/>
    <property type="project" value="TreeGrafter"/>
</dbReference>
<dbReference type="PANTHER" id="PTHR48111">
    <property type="entry name" value="REGULATOR OF RPOS"/>
    <property type="match status" value="1"/>
</dbReference>
<evidence type="ECO:0000256" key="7">
    <source>
        <dbReference type="SAM" id="MobiDB-lite"/>
    </source>
</evidence>
<accession>A0A1M6HC44</accession>
<evidence type="ECO:0000256" key="4">
    <source>
        <dbReference type="ARBA" id="ARBA00023125"/>
    </source>
</evidence>
<dbReference type="EMBL" id="FQZK01000004">
    <property type="protein sequence ID" value="SHJ19770.1"/>
    <property type="molecule type" value="Genomic_DNA"/>
</dbReference>
<gene>
    <name evidence="9" type="ORF">SAMN05421803_104126</name>
</gene>
<feature type="region of interest" description="Disordered" evidence="7">
    <location>
        <begin position="1"/>
        <end position="48"/>
    </location>
</feature>
<keyword evidence="1" id="KW-0597">Phosphoprotein</keyword>
<organism evidence="9 10">
    <name type="scientific">Nocardiopsis flavescens</name>
    <dbReference type="NCBI Taxonomy" id="758803"/>
    <lineage>
        <taxon>Bacteria</taxon>
        <taxon>Bacillati</taxon>
        <taxon>Actinomycetota</taxon>
        <taxon>Actinomycetes</taxon>
        <taxon>Streptosporangiales</taxon>
        <taxon>Nocardiopsidaceae</taxon>
        <taxon>Nocardiopsis</taxon>
    </lineage>
</organism>
<dbReference type="GO" id="GO:0032993">
    <property type="term" value="C:protein-DNA complex"/>
    <property type="evidence" value="ECO:0007669"/>
    <property type="project" value="TreeGrafter"/>
</dbReference>
<dbReference type="STRING" id="758803.SAMN05421803_104126"/>
<evidence type="ECO:0000259" key="8">
    <source>
        <dbReference type="PROSITE" id="PS51755"/>
    </source>
</evidence>
<dbReference type="InterPro" id="IPR001867">
    <property type="entry name" value="OmpR/PhoB-type_DNA-bd"/>
</dbReference>
<evidence type="ECO:0000256" key="2">
    <source>
        <dbReference type="ARBA" id="ARBA00023012"/>
    </source>
</evidence>
<evidence type="ECO:0000256" key="1">
    <source>
        <dbReference type="ARBA" id="ARBA00022553"/>
    </source>
</evidence>
<dbReference type="RefSeq" id="WP_073377852.1">
    <property type="nucleotide sequence ID" value="NZ_FQZK01000004.1"/>
</dbReference>
<dbReference type="SUPFAM" id="SSF46894">
    <property type="entry name" value="C-terminal effector domain of the bipartite response regulators"/>
    <property type="match status" value="1"/>
</dbReference>
<keyword evidence="3" id="KW-0805">Transcription regulation</keyword>
<dbReference type="Proteomes" id="UP000184452">
    <property type="component" value="Unassembled WGS sequence"/>
</dbReference>
<evidence type="ECO:0000256" key="6">
    <source>
        <dbReference type="PROSITE-ProRule" id="PRU01091"/>
    </source>
</evidence>
<dbReference type="InterPro" id="IPR039420">
    <property type="entry name" value="WalR-like"/>
</dbReference>
<dbReference type="GO" id="GO:0006355">
    <property type="term" value="P:regulation of DNA-templated transcription"/>
    <property type="evidence" value="ECO:0007669"/>
    <property type="project" value="InterPro"/>
</dbReference>
<evidence type="ECO:0000313" key="9">
    <source>
        <dbReference type="EMBL" id="SHJ19770.1"/>
    </source>
</evidence>
<evidence type="ECO:0000313" key="10">
    <source>
        <dbReference type="Proteomes" id="UP000184452"/>
    </source>
</evidence>
<evidence type="ECO:0000256" key="5">
    <source>
        <dbReference type="ARBA" id="ARBA00023163"/>
    </source>
</evidence>
<reference evidence="9 10" key="1">
    <citation type="submission" date="2016-11" db="EMBL/GenBank/DDBJ databases">
        <authorList>
            <person name="Jaros S."/>
            <person name="Januszkiewicz K."/>
            <person name="Wedrychowicz H."/>
        </authorList>
    </citation>
    <scope>NUCLEOTIDE SEQUENCE [LARGE SCALE GENOMIC DNA]</scope>
    <source>
        <strain evidence="9 10">CGMCC 4.5723</strain>
    </source>
</reference>
<keyword evidence="4 6" id="KW-0238">DNA-binding</keyword>
<dbReference type="AlphaFoldDB" id="A0A1M6HC44"/>
<dbReference type="Gene3D" id="1.10.10.10">
    <property type="entry name" value="Winged helix-like DNA-binding domain superfamily/Winged helix DNA-binding domain"/>
    <property type="match status" value="1"/>
</dbReference>
<dbReference type="PANTHER" id="PTHR48111:SF1">
    <property type="entry name" value="TWO-COMPONENT RESPONSE REGULATOR ORR33"/>
    <property type="match status" value="1"/>
</dbReference>
<evidence type="ECO:0000256" key="3">
    <source>
        <dbReference type="ARBA" id="ARBA00023015"/>
    </source>
</evidence>